<dbReference type="PANTHER" id="PTHR21311:SF0">
    <property type="entry name" value="CONSERVED OLIGOMERIC GOLGI COMPLEX SUBUNIT 8"/>
    <property type="match status" value="1"/>
</dbReference>
<evidence type="ECO:0000256" key="2">
    <source>
        <dbReference type="ARBA" id="ARBA00006419"/>
    </source>
</evidence>
<dbReference type="AlphaFoldDB" id="C4R2G5"/>
<evidence type="ECO:0000256" key="7">
    <source>
        <dbReference type="ARBA" id="ARBA00023136"/>
    </source>
</evidence>
<evidence type="ECO:0000313" key="10">
    <source>
        <dbReference type="EMBL" id="CAY69689.1"/>
    </source>
</evidence>
<keyword evidence="5" id="KW-0653">Protein transport</keyword>
<evidence type="ECO:0000313" key="11">
    <source>
        <dbReference type="Proteomes" id="UP000000314"/>
    </source>
</evidence>
<dbReference type="SUPFAM" id="SSF74788">
    <property type="entry name" value="Cullin repeat-like"/>
    <property type="match status" value="1"/>
</dbReference>
<feature type="coiled-coil region" evidence="9">
    <location>
        <begin position="63"/>
        <end position="90"/>
    </location>
</feature>
<dbReference type="OrthoDB" id="1661054at2759"/>
<dbReference type="GO" id="GO:0000139">
    <property type="term" value="C:Golgi membrane"/>
    <property type="evidence" value="ECO:0007669"/>
    <property type="project" value="UniProtKB-SubCell"/>
</dbReference>
<dbReference type="PANTHER" id="PTHR21311">
    <property type="entry name" value="CONSERVED OLIGOMERIC GOLGI COMPLEX COMPONENT 8"/>
    <property type="match status" value="1"/>
</dbReference>
<name>C4R2G5_KOMPG</name>
<keyword evidence="7" id="KW-0472">Membrane</keyword>
<gene>
    <name evidence="10" type="ordered locus">PAS_chr2-2_0228</name>
</gene>
<dbReference type="eggNOG" id="KOG2069">
    <property type="taxonomic scope" value="Eukaryota"/>
</dbReference>
<evidence type="ECO:0000256" key="3">
    <source>
        <dbReference type="ARBA" id="ARBA00020983"/>
    </source>
</evidence>
<evidence type="ECO:0000256" key="8">
    <source>
        <dbReference type="ARBA" id="ARBA00031347"/>
    </source>
</evidence>
<evidence type="ECO:0000256" key="9">
    <source>
        <dbReference type="SAM" id="Coils"/>
    </source>
</evidence>
<protein>
    <recommendedName>
        <fullName evidence="3">Conserved oligomeric Golgi complex subunit 8</fullName>
    </recommendedName>
    <alternativeName>
        <fullName evidence="8">Component of oligomeric Golgi complex 8</fullName>
    </alternativeName>
</protein>
<keyword evidence="4" id="KW-0813">Transport</keyword>
<dbReference type="GO" id="GO:0017119">
    <property type="term" value="C:Golgi transport complex"/>
    <property type="evidence" value="ECO:0007669"/>
    <property type="project" value="InterPro"/>
</dbReference>
<dbReference type="KEGG" id="ppa:PAS_chr2-2_0228"/>
<evidence type="ECO:0000256" key="6">
    <source>
        <dbReference type="ARBA" id="ARBA00023034"/>
    </source>
</evidence>
<keyword evidence="6" id="KW-0333">Golgi apparatus</keyword>
<evidence type="ECO:0000256" key="4">
    <source>
        <dbReference type="ARBA" id="ARBA00022448"/>
    </source>
</evidence>
<comment type="similarity">
    <text evidence="2">Belongs to the COG8 family.</text>
</comment>
<dbReference type="SMR" id="C4R2G5"/>
<dbReference type="RefSeq" id="XP_002491969.1">
    <property type="nucleotide sequence ID" value="XM_002491924.1"/>
</dbReference>
<dbReference type="InterPro" id="IPR016159">
    <property type="entry name" value="Cullin_repeat-like_dom_sf"/>
</dbReference>
<dbReference type="GeneID" id="8198635"/>
<organism evidence="10 11">
    <name type="scientific">Komagataella phaffii (strain GS115 / ATCC 20864)</name>
    <name type="common">Yeast</name>
    <name type="synonym">Pichia pastoris</name>
    <dbReference type="NCBI Taxonomy" id="644223"/>
    <lineage>
        <taxon>Eukaryota</taxon>
        <taxon>Fungi</taxon>
        <taxon>Dikarya</taxon>
        <taxon>Ascomycota</taxon>
        <taxon>Saccharomycotina</taxon>
        <taxon>Pichiomycetes</taxon>
        <taxon>Pichiales</taxon>
        <taxon>Pichiaceae</taxon>
        <taxon>Komagataella</taxon>
    </lineage>
</organism>
<keyword evidence="11" id="KW-1185">Reference proteome</keyword>
<dbReference type="InParanoid" id="C4R2G5"/>
<dbReference type="GO" id="GO:0032258">
    <property type="term" value="P:cytoplasm to vacuole targeting by the Cvt pathway"/>
    <property type="evidence" value="ECO:0007669"/>
    <property type="project" value="TreeGrafter"/>
</dbReference>
<dbReference type="OMA" id="QIIYLCK"/>
<dbReference type="Proteomes" id="UP000000314">
    <property type="component" value="Chromosome 2"/>
</dbReference>
<accession>C4R2G5</accession>
<evidence type="ECO:0000256" key="5">
    <source>
        <dbReference type="ARBA" id="ARBA00022927"/>
    </source>
</evidence>
<dbReference type="InterPro" id="IPR007255">
    <property type="entry name" value="COG8"/>
</dbReference>
<comment type="subcellular location">
    <subcellularLocation>
        <location evidence="1">Golgi apparatus membrane</location>
        <topology evidence="1">Peripheral membrane protein</topology>
    </subcellularLocation>
</comment>
<dbReference type="GO" id="GO:0006891">
    <property type="term" value="P:intra-Golgi vesicle-mediated transport"/>
    <property type="evidence" value="ECO:0007669"/>
    <property type="project" value="TreeGrafter"/>
</dbReference>
<dbReference type="HOGENOM" id="CLU_044223_0_0_1"/>
<dbReference type="Pfam" id="PF04124">
    <property type="entry name" value="Dor1"/>
    <property type="match status" value="2"/>
</dbReference>
<sequence length="416" mass="47479">MKAEDLKVLLDTLASDLDPQDKLLLANANNQAELLSFLDVMLSQDAESLLTPAQPSSSFEANSKNVMEELAELDNSQRALEKQIKDQLLKNIDLVIESNNEVNQYLDLFQQIDRSIYDMKGQREDEELKNLSNLNVEIEISSSVLNSIDDVMDILELPALTNICIKNGHYSECVDISSHLRRLCIRFPHLEVMKKVETDTQSEITIMINGLLKLLTTNLKQSNVVKIINYLRRLSITKSDSSELNGHDLKKETSVFSTDDLKTIFLHSRYNFIMEELDDLKGLKDSNLHEKYLKRCIEVIREHSFATLMSLETIFQESSVNDRQLTAMLLSSYVKAIASRLCDILKESLPKVSDPISKDSLLLQTLYCSQSLGRKGCDFTVILRKELQHNCTPPVISPEEWKRVVQKQQDLIRTVE</sequence>
<reference evidence="10 11" key="1">
    <citation type="journal article" date="2009" name="Nat. Biotechnol.">
        <title>Genome sequence of the recombinant protein production host Pichia pastoris.</title>
        <authorList>
            <person name="De Schutter K."/>
            <person name="Lin Y.C."/>
            <person name="Tiels P."/>
            <person name="Van Hecke A."/>
            <person name="Glinka S."/>
            <person name="Weber-Lehmann J."/>
            <person name="Rouze P."/>
            <person name="Van de Peer Y."/>
            <person name="Callewaert N."/>
        </authorList>
    </citation>
    <scope>NUCLEOTIDE SEQUENCE [LARGE SCALE GENOMIC DNA]</scope>
    <source>
        <strain evidence="11">GS115 / ATCC 20864</strain>
    </source>
</reference>
<evidence type="ECO:0000256" key="1">
    <source>
        <dbReference type="ARBA" id="ARBA00004395"/>
    </source>
</evidence>
<dbReference type="EMBL" id="FN392320">
    <property type="protein sequence ID" value="CAY69689.1"/>
    <property type="molecule type" value="Genomic_DNA"/>
</dbReference>
<keyword evidence="9" id="KW-0175">Coiled coil</keyword>
<dbReference type="STRING" id="644223.C4R2G5"/>
<proteinExistence type="inferred from homology"/>